<dbReference type="HAMAP" id="MF_01635">
    <property type="entry name" value="UbiA"/>
    <property type="match status" value="1"/>
</dbReference>
<dbReference type="InterPro" id="IPR030470">
    <property type="entry name" value="UbiA_prenylTrfase_CS"/>
</dbReference>
<dbReference type="GO" id="GO:0008299">
    <property type="term" value="P:isoprenoid biosynthetic process"/>
    <property type="evidence" value="ECO:0007669"/>
    <property type="project" value="UniProtKB-UniRule"/>
</dbReference>
<dbReference type="GO" id="GO:0005743">
    <property type="term" value="C:mitochondrial inner membrane"/>
    <property type="evidence" value="ECO:0007669"/>
    <property type="project" value="UniProtKB-SubCell"/>
</dbReference>
<dbReference type="EMBL" id="UYYG01001151">
    <property type="protein sequence ID" value="VDN54849.1"/>
    <property type="molecule type" value="Genomic_DNA"/>
</dbReference>
<feature type="transmembrane region" description="Helical" evidence="13">
    <location>
        <begin position="58"/>
        <end position="77"/>
    </location>
</feature>
<keyword evidence="7 13" id="KW-1133">Transmembrane helix</keyword>
<dbReference type="PROSITE" id="PS00943">
    <property type="entry name" value="UBIA"/>
    <property type="match status" value="1"/>
</dbReference>
<gene>
    <name evidence="14" type="ORF">DME_LOCUS4822</name>
</gene>
<evidence type="ECO:0000256" key="11">
    <source>
        <dbReference type="ARBA" id="ARBA00050454"/>
    </source>
</evidence>
<keyword evidence="8 13" id="KW-0472">Membrane</keyword>
<dbReference type="OrthoDB" id="18170at2759"/>
<accession>A0A0N4U1H7</accession>
<dbReference type="Proteomes" id="UP000274756">
    <property type="component" value="Unassembled WGS sequence"/>
</dbReference>
<organism evidence="15 17">
    <name type="scientific">Dracunculus medinensis</name>
    <name type="common">Guinea worm</name>
    <dbReference type="NCBI Taxonomy" id="318479"/>
    <lineage>
        <taxon>Eukaryota</taxon>
        <taxon>Metazoa</taxon>
        <taxon>Ecdysozoa</taxon>
        <taxon>Nematoda</taxon>
        <taxon>Chromadorea</taxon>
        <taxon>Rhabditida</taxon>
        <taxon>Spirurina</taxon>
        <taxon>Dracunculoidea</taxon>
        <taxon>Dracunculidae</taxon>
        <taxon>Dracunculus</taxon>
    </lineage>
</organism>
<comment type="subcellular location">
    <subcellularLocation>
        <location evidence="2">Membrane</location>
        <topology evidence="2">Multi-pass membrane protein</topology>
    </subcellularLocation>
    <subcellularLocation>
        <location evidence="13">Mitochondrion inner membrane</location>
        <topology evidence="13">Multi-pass membrane protein</topology>
        <orientation evidence="13">Matrix side</orientation>
    </subcellularLocation>
</comment>
<protein>
    <recommendedName>
        <fullName evidence="13">4-hydroxybenzoate polyprenyltransferase, mitochondrial</fullName>
        <shortName evidence="13">4-HB polyprenyltransferase</shortName>
        <ecNumber evidence="13">2.5.1.39</ecNumber>
    </recommendedName>
    <alternativeName>
        <fullName evidence="13">Para-hydroxybenzoate--polyprenyltransferase</fullName>
        <shortName evidence="13">PHB:PPT</shortName>
        <shortName evidence="13">PHB:polyprenyltransferase</shortName>
    </alternativeName>
</protein>
<comment type="cofactor">
    <cofactor evidence="1 13">
        <name>Mg(2+)</name>
        <dbReference type="ChEBI" id="CHEBI:18420"/>
    </cofactor>
</comment>
<comment type="pathway">
    <text evidence="13">Cofactor biosynthesis; ubiquinone biosynthesis.</text>
</comment>
<feature type="transmembrane region" description="Helical" evidence="13">
    <location>
        <begin position="325"/>
        <end position="344"/>
    </location>
</feature>
<dbReference type="Pfam" id="PF01040">
    <property type="entry name" value="UbiA"/>
    <property type="match status" value="2"/>
</dbReference>
<evidence type="ECO:0000313" key="14">
    <source>
        <dbReference type="EMBL" id="VDN54849.1"/>
    </source>
</evidence>
<comment type="catalytic activity">
    <reaction evidence="10">
        <text>all-trans-decaprenyl diphosphate + 4-hydroxybenzoate = 4-hydroxy-3-(all-trans-decaprenyl)benzoate + diphosphate</text>
        <dbReference type="Rhea" id="RHEA:44564"/>
        <dbReference type="ChEBI" id="CHEBI:17879"/>
        <dbReference type="ChEBI" id="CHEBI:33019"/>
        <dbReference type="ChEBI" id="CHEBI:60721"/>
        <dbReference type="ChEBI" id="CHEBI:84503"/>
        <dbReference type="EC" id="2.5.1.39"/>
    </reaction>
    <physiologicalReaction direction="left-to-right" evidence="10">
        <dbReference type="Rhea" id="RHEA:44565"/>
    </physiologicalReaction>
</comment>
<feature type="transmembrane region" description="Helical" evidence="13">
    <location>
        <begin position="299"/>
        <end position="318"/>
    </location>
</feature>
<dbReference type="Proteomes" id="UP000038040">
    <property type="component" value="Unplaced"/>
</dbReference>
<evidence type="ECO:0000256" key="10">
    <source>
        <dbReference type="ARBA" id="ARBA00049890"/>
    </source>
</evidence>
<evidence type="ECO:0000313" key="15">
    <source>
        <dbReference type="Proteomes" id="UP000038040"/>
    </source>
</evidence>
<dbReference type="GO" id="GO:0008412">
    <property type="term" value="F:4-hydroxybenzoate polyprenyltransferase activity"/>
    <property type="evidence" value="ECO:0007669"/>
    <property type="project" value="UniProtKB-EC"/>
</dbReference>
<dbReference type="AlphaFoldDB" id="A0A0N4U1H7"/>
<reference evidence="17" key="1">
    <citation type="submission" date="2017-02" db="UniProtKB">
        <authorList>
            <consortium name="WormBaseParasite"/>
        </authorList>
    </citation>
    <scope>IDENTIFICATION</scope>
</reference>
<comment type="function">
    <text evidence="13">Catalyzes the prenylation of para-hydroxybenzoate (PHB) with an all-trans polyprenyl group. Mediates the second step in the final reaction sequence of coenzyme Q (CoQ) biosynthesis, which is the condensation of the polyisoprenoid side chain with PHB, generating the first membrane-bound Q intermediate.</text>
</comment>
<dbReference type="Gene3D" id="1.10.357.140">
    <property type="entry name" value="UbiA prenyltransferase"/>
    <property type="match status" value="1"/>
</dbReference>
<keyword evidence="16" id="KW-1185">Reference proteome</keyword>
<evidence type="ECO:0000256" key="2">
    <source>
        <dbReference type="ARBA" id="ARBA00004141"/>
    </source>
</evidence>
<dbReference type="UniPathway" id="UPA00232"/>
<dbReference type="EC" id="2.5.1.39" evidence="13"/>
<dbReference type="InterPro" id="IPR039653">
    <property type="entry name" value="Prenyltransferase"/>
</dbReference>
<keyword evidence="4 13" id="KW-0808">Transferase</keyword>
<evidence type="ECO:0000313" key="16">
    <source>
        <dbReference type="Proteomes" id="UP000274756"/>
    </source>
</evidence>
<sequence length="393" mass="44261">MNTLTKLLYNSILLRNKVNTLSSSRKRSISANDLVNMCPTNIQPYLRLMRVDKPTGTWLLYWPCTWSIGLAAQAGCFPDLKMLALFGAGSFFMRSSACIINDIFDKEYDRKVKRTATRPLACGELNDHQAIVLLGGLLSVSLAILLQLNWFSVAIGASSLILTILYPFAKRYTYWPQLVLGFTLNWGVLIAWAHLCPNTFLVVTPLYIATVLHTLIYDTIYILFYLRSKTGLTFNWGAILGWCAVRESILLSVVLPLYIASINWTLIYDTIYAHQDKADDIVAGVKSTALLFGDRTKHWLSGFGAIVISGLAITGKMVNQTWPYYFALTITALQLSWQIGFVNINDPKDCWNKFASNRWLGAILFCGIIAGNLLKEREQPKENSEIVHRCEFS</sequence>
<proteinExistence type="inferred from homology"/>
<dbReference type="FunFam" id="1.10.357.140:FF:000003">
    <property type="entry name" value="4-hydroxybenzoate polyprenyltransferase, mitochondrial"/>
    <property type="match status" value="1"/>
</dbReference>
<dbReference type="PANTHER" id="PTHR11048:SF28">
    <property type="entry name" value="4-HYDROXYBENZOATE POLYPRENYLTRANSFERASE, MITOCHONDRIAL"/>
    <property type="match status" value="1"/>
</dbReference>
<dbReference type="InterPro" id="IPR044878">
    <property type="entry name" value="UbiA_sf"/>
</dbReference>
<evidence type="ECO:0000256" key="6">
    <source>
        <dbReference type="ARBA" id="ARBA00022692"/>
    </source>
</evidence>
<keyword evidence="6 13" id="KW-0812">Transmembrane</keyword>
<dbReference type="STRING" id="318479.A0A0N4U1H7"/>
<keyword evidence="13" id="KW-0999">Mitochondrion inner membrane</keyword>
<keyword evidence="5 13" id="KW-0831">Ubiquinone biosynthesis</keyword>
<dbReference type="WBParaSite" id="DME_0000046201-mRNA-1">
    <property type="protein sequence ID" value="DME_0000046201-mRNA-1"/>
    <property type="gene ID" value="DME_0000046201"/>
</dbReference>
<feature type="transmembrane region" description="Helical" evidence="13">
    <location>
        <begin position="356"/>
        <end position="374"/>
    </location>
</feature>
<feature type="transmembrane region" description="Helical" evidence="13">
    <location>
        <begin position="125"/>
        <end position="144"/>
    </location>
</feature>
<dbReference type="PANTHER" id="PTHR11048">
    <property type="entry name" value="PRENYLTRANSFERASES"/>
    <property type="match status" value="1"/>
</dbReference>
<evidence type="ECO:0000256" key="3">
    <source>
        <dbReference type="ARBA" id="ARBA00005985"/>
    </source>
</evidence>
<evidence type="ECO:0000256" key="7">
    <source>
        <dbReference type="ARBA" id="ARBA00022989"/>
    </source>
</evidence>
<evidence type="ECO:0000313" key="17">
    <source>
        <dbReference type="WBParaSite" id="DME_0000046201-mRNA-1"/>
    </source>
</evidence>
<keyword evidence="13" id="KW-0496">Mitochondrion</keyword>
<evidence type="ECO:0000256" key="5">
    <source>
        <dbReference type="ARBA" id="ARBA00022688"/>
    </source>
</evidence>
<comment type="similarity">
    <text evidence="3 13">Belongs to the UbiA prenyltransferase family.</text>
</comment>
<evidence type="ECO:0000256" key="4">
    <source>
        <dbReference type="ARBA" id="ARBA00022679"/>
    </source>
</evidence>
<comment type="catalytic activity">
    <reaction evidence="12">
        <text>an all-trans-polyprenyl diphosphate + 4-hydroxybenzoate = a 4-hydroxy-3-(all-trans-polyprenyl)benzoate + diphosphate</text>
        <dbReference type="Rhea" id="RHEA:44504"/>
        <dbReference type="Rhea" id="RHEA-COMP:9514"/>
        <dbReference type="Rhea" id="RHEA-COMP:9564"/>
        <dbReference type="ChEBI" id="CHEBI:17879"/>
        <dbReference type="ChEBI" id="CHEBI:33019"/>
        <dbReference type="ChEBI" id="CHEBI:58914"/>
        <dbReference type="ChEBI" id="CHEBI:78396"/>
        <dbReference type="EC" id="2.5.1.39"/>
    </reaction>
    <physiologicalReaction direction="left-to-right" evidence="12">
        <dbReference type="Rhea" id="RHEA:44505"/>
    </physiologicalReaction>
</comment>
<feature type="transmembrane region" description="Helical" evidence="13">
    <location>
        <begin position="206"/>
        <end position="226"/>
    </location>
</feature>
<dbReference type="InterPro" id="IPR000537">
    <property type="entry name" value="UbiA_prenyltransferase"/>
</dbReference>
<comment type="catalytic activity">
    <reaction evidence="11">
        <text>all-trans-nonaprenyl diphosphate + 4-hydroxybenzoate = 4-hydroxy-3-(all-trans-nonaprenyl)benzoate + diphosphate</text>
        <dbReference type="Rhea" id="RHEA:17709"/>
        <dbReference type="ChEBI" id="CHEBI:17879"/>
        <dbReference type="ChEBI" id="CHEBI:33019"/>
        <dbReference type="ChEBI" id="CHEBI:58391"/>
        <dbReference type="ChEBI" id="CHEBI:84502"/>
        <dbReference type="EC" id="2.5.1.39"/>
    </reaction>
    <physiologicalReaction direction="left-to-right" evidence="11">
        <dbReference type="Rhea" id="RHEA:17710"/>
    </physiologicalReaction>
</comment>
<dbReference type="GO" id="GO:0006744">
    <property type="term" value="P:ubiquinone biosynthetic process"/>
    <property type="evidence" value="ECO:0007669"/>
    <property type="project" value="UniProtKB-UniRule"/>
</dbReference>
<evidence type="ECO:0000256" key="12">
    <source>
        <dbReference type="ARBA" id="ARBA00051182"/>
    </source>
</evidence>
<dbReference type="FunFam" id="1.20.120.1780:FF:000001">
    <property type="entry name" value="4-hydroxybenzoate octaprenyltransferase"/>
    <property type="match status" value="1"/>
</dbReference>
<evidence type="ECO:0000256" key="13">
    <source>
        <dbReference type="HAMAP-Rule" id="MF_03189"/>
    </source>
</evidence>
<name>A0A0N4U1H7_DRAME</name>
<evidence type="ECO:0000256" key="8">
    <source>
        <dbReference type="ARBA" id="ARBA00023136"/>
    </source>
</evidence>
<reference evidence="14 16" key="2">
    <citation type="submission" date="2018-11" db="EMBL/GenBank/DDBJ databases">
        <authorList>
            <consortium name="Pathogen Informatics"/>
        </authorList>
    </citation>
    <scope>NUCLEOTIDE SEQUENCE [LARGE SCALE GENOMIC DNA]</scope>
</reference>
<evidence type="ECO:0000256" key="9">
    <source>
        <dbReference type="ARBA" id="ARBA00023229"/>
    </source>
</evidence>
<dbReference type="Gene3D" id="1.20.120.1780">
    <property type="entry name" value="UbiA prenyltransferase"/>
    <property type="match status" value="1"/>
</dbReference>
<keyword evidence="9 13" id="KW-0414">Isoprene biosynthesis</keyword>
<dbReference type="CDD" id="cd13959">
    <property type="entry name" value="PT_UbiA_COQ2"/>
    <property type="match status" value="1"/>
</dbReference>
<feature type="transmembrane region" description="Helical" evidence="13">
    <location>
        <begin position="175"/>
        <end position="194"/>
    </location>
</feature>
<dbReference type="InterPro" id="IPR006370">
    <property type="entry name" value="HB_polyprenyltransferase-like"/>
</dbReference>
<evidence type="ECO:0000256" key="1">
    <source>
        <dbReference type="ARBA" id="ARBA00001946"/>
    </source>
</evidence>